<dbReference type="AlphaFoldDB" id="A0A8X6XWP9"/>
<gene>
    <name evidence="1" type="ORF">TNIN_88641</name>
</gene>
<dbReference type="Proteomes" id="UP000886998">
    <property type="component" value="Unassembled WGS sequence"/>
</dbReference>
<dbReference type="OrthoDB" id="6455650at2759"/>
<sequence length="91" mass="10380">MEERKSPWEASSVARSFRKRRDVNHISRHFASRWATKSAENHQGQCSTANDRILIKLLLVEMVYSCPVPAGVVVKPRVGSLFEGVDKLWEV</sequence>
<name>A0A8X6XWP9_9ARAC</name>
<dbReference type="EMBL" id="BMAV01013589">
    <property type="protein sequence ID" value="GFY61355.1"/>
    <property type="molecule type" value="Genomic_DNA"/>
</dbReference>
<reference evidence="1" key="1">
    <citation type="submission" date="2020-08" db="EMBL/GenBank/DDBJ databases">
        <title>Multicomponent nature underlies the extraordinary mechanical properties of spider dragline silk.</title>
        <authorList>
            <person name="Kono N."/>
            <person name="Nakamura H."/>
            <person name="Mori M."/>
            <person name="Yoshida Y."/>
            <person name="Ohtoshi R."/>
            <person name="Malay A.D."/>
            <person name="Moran D.A.P."/>
            <person name="Tomita M."/>
            <person name="Numata K."/>
            <person name="Arakawa K."/>
        </authorList>
    </citation>
    <scope>NUCLEOTIDE SEQUENCE</scope>
</reference>
<organism evidence="1 2">
    <name type="scientific">Trichonephila inaurata madagascariensis</name>
    <dbReference type="NCBI Taxonomy" id="2747483"/>
    <lineage>
        <taxon>Eukaryota</taxon>
        <taxon>Metazoa</taxon>
        <taxon>Ecdysozoa</taxon>
        <taxon>Arthropoda</taxon>
        <taxon>Chelicerata</taxon>
        <taxon>Arachnida</taxon>
        <taxon>Araneae</taxon>
        <taxon>Araneomorphae</taxon>
        <taxon>Entelegynae</taxon>
        <taxon>Araneoidea</taxon>
        <taxon>Nephilidae</taxon>
        <taxon>Trichonephila</taxon>
        <taxon>Trichonephila inaurata</taxon>
    </lineage>
</organism>
<protein>
    <submittedName>
        <fullName evidence="1">Uncharacterized protein</fullName>
    </submittedName>
</protein>
<evidence type="ECO:0000313" key="1">
    <source>
        <dbReference type="EMBL" id="GFY61355.1"/>
    </source>
</evidence>
<proteinExistence type="predicted"/>
<accession>A0A8X6XWP9</accession>
<evidence type="ECO:0000313" key="2">
    <source>
        <dbReference type="Proteomes" id="UP000886998"/>
    </source>
</evidence>
<keyword evidence="2" id="KW-1185">Reference proteome</keyword>
<comment type="caution">
    <text evidence="1">The sequence shown here is derived from an EMBL/GenBank/DDBJ whole genome shotgun (WGS) entry which is preliminary data.</text>
</comment>